<gene>
    <name evidence="3" type="ORF">GCM10010185_71770</name>
</gene>
<proteinExistence type="predicted"/>
<dbReference type="Proteomes" id="UP000639606">
    <property type="component" value="Unassembled WGS sequence"/>
</dbReference>
<dbReference type="SUPFAM" id="SSF52540">
    <property type="entry name" value="P-loop containing nucleoside triphosphate hydrolases"/>
    <property type="match status" value="1"/>
</dbReference>
<dbReference type="Pfam" id="PF05729">
    <property type="entry name" value="NACHT"/>
    <property type="match status" value="1"/>
</dbReference>
<sequence length="705" mass="76318">MLLLAEGGLERGDKIASVVSMVIAVLSLPVTLYTAYFSVSQARRTAVPEGSADRLDAVADVIADAVRRQWESEEQIRHVHDPFPLPFRWVNAEEDVADHWQNINGTPDDGTPLVLDGRGDHVVDAFRRVPSRRLVVLGEAGSGKTVLTSRFALTLLEERERATGEPVPVIFPLGSWNPALVPLRDWLAEQLVTNYPVLARSDGADGTLAARLLATRRVLPVLDGLDEVTEGLRGEVITRINAEVRPGEQFLLTSRPREFREAVAASDVLTAAAVVRLEALTVDDLDRYLPLTTRKLSGSRTKWHPVLEHLRRSGTGSALAEVLSTPLMVAMARTMFSDTDADPAQLLALDGRDSRTTREVIEDRLLAGFLPAVYSGRASGAGTSRVAGHLRFLAHHLHRSGTHDIAWWRFVLAVPRVVVGVTAGLVITAATWLGTGFAVWAGRWPDPAGQRAWVIATLVAGVVCGAVGGAIVGQGRGIRPSPARLRLRLRGRLRHIAGQLARGLRSKHTAAWLAVWTSGGVLFGLTASVFGRGGNVVPVGLAAGLLAGFGVWSVVAFVHALGAPVEPTEITSPAEFLRTDRRTALRQGLVAGVGGAAVFWLMMRIAFEPAFGVPFDVVFTSGLWFAGFLTLAVLGMLIWALFVTSWGPWLLARLWLPLTGRLPWAVMAFLADAHQRGVLRQAGGVYQFRHARLRDHLAAADRADR</sequence>
<evidence type="ECO:0000256" key="1">
    <source>
        <dbReference type="SAM" id="Phobius"/>
    </source>
</evidence>
<name>A0A918AUQ7_9PSEU</name>
<feature type="transmembrane region" description="Helical" evidence="1">
    <location>
        <begin position="623"/>
        <end position="651"/>
    </location>
</feature>
<keyword evidence="4" id="KW-1185">Reference proteome</keyword>
<evidence type="ECO:0000313" key="4">
    <source>
        <dbReference type="Proteomes" id="UP000639606"/>
    </source>
</evidence>
<evidence type="ECO:0000259" key="2">
    <source>
        <dbReference type="PROSITE" id="PS50837"/>
    </source>
</evidence>
<keyword evidence="1" id="KW-1133">Transmembrane helix</keyword>
<evidence type="ECO:0000313" key="3">
    <source>
        <dbReference type="EMBL" id="GGP87842.1"/>
    </source>
</evidence>
<feature type="transmembrane region" description="Helical" evidence="1">
    <location>
        <begin position="417"/>
        <end position="440"/>
    </location>
</feature>
<comment type="caution">
    <text evidence="3">The sequence shown here is derived from an EMBL/GenBank/DDBJ whole genome shotgun (WGS) entry which is preliminary data.</text>
</comment>
<dbReference type="InterPro" id="IPR007111">
    <property type="entry name" value="NACHT_NTPase"/>
</dbReference>
<reference evidence="3" key="2">
    <citation type="submission" date="2020-09" db="EMBL/GenBank/DDBJ databases">
        <authorList>
            <person name="Sun Q."/>
            <person name="Ohkuma M."/>
        </authorList>
    </citation>
    <scope>NUCLEOTIDE SEQUENCE</scope>
    <source>
        <strain evidence="3">JCM 3313</strain>
    </source>
</reference>
<organism evidence="3 4">
    <name type="scientific">Saccharothrix coeruleofusca</name>
    <dbReference type="NCBI Taxonomy" id="33919"/>
    <lineage>
        <taxon>Bacteria</taxon>
        <taxon>Bacillati</taxon>
        <taxon>Actinomycetota</taxon>
        <taxon>Actinomycetes</taxon>
        <taxon>Pseudonocardiales</taxon>
        <taxon>Pseudonocardiaceae</taxon>
        <taxon>Saccharothrix</taxon>
    </lineage>
</organism>
<accession>A0A918AUQ7</accession>
<dbReference type="InterPro" id="IPR027417">
    <property type="entry name" value="P-loop_NTPase"/>
</dbReference>
<dbReference type="PROSITE" id="PS50837">
    <property type="entry name" value="NACHT"/>
    <property type="match status" value="1"/>
</dbReference>
<dbReference type="AlphaFoldDB" id="A0A918AUQ7"/>
<dbReference type="EMBL" id="BMRG01000038">
    <property type="protein sequence ID" value="GGP87842.1"/>
    <property type="molecule type" value="Genomic_DNA"/>
</dbReference>
<feature type="transmembrane region" description="Helical" evidence="1">
    <location>
        <begin position="510"/>
        <end position="530"/>
    </location>
</feature>
<protein>
    <recommendedName>
        <fullName evidence="2">NACHT domain-containing protein</fullName>
    </recommendedName>
</protein>
<dbReference type="Gene3D" id="3.40.50.300">
    <property type="entry name" value="P-loop containing nucleotide triphosphate hydrolases"/>
    <property type="match status" value="1"/>
</dbReference>
<reference evidence="3" key="1">
    <citation type="journal article" date="2014" name="Int. J. Syst. Evol. Microbiol.">
        <title>Complete genome sequence of Corynebacterium casei LMG S-19264T (=DSM 44701T), isolated from a smear-ripened cheese.</title>
        <authorList>
            <consortium name="US DOE Joint Genome Institute (JGI-PGF)"/>
            <person name="Walter F."/>
            <person name="Albersmeier A."/>
            <person name="Kalinowski J."/>
            <person name="Ruckert C."/>
        </authorList>
    </citation>
    <scope>NUCLEOTIDE SEQUENCE</scope>
    <source>
        <strain evidence="3">JCM 3313</strain>
    </source>
</reference>
<keyword evidence="1" id="KW-0472">Membrane</keyword>
<keyword evidence="1" id="KW-0812">Transmembrane</keyword>
<feature type="transmembrane region" description="Helical" evidence="1">
    <location>
        <begin position="15"/>
        <end position="36"/>
    </location>
</feature>
<feature type="transmembrane region" description="Helical" evidence="1">
    <location>
        <begin position="536"/>
        <end position="563"/>
    </location>
</feature>
<feature type="transmembrane region" description="Helical" evidence="1">
    <location>
        <begin position="584"/>
        <end position="603"/>
    </location>
</feature>
<feature type="domain" description="NACHT" evidence="2">
    <location>
        <begin position="132"/>
        <end position="256"/>
    </location>
</feature>
<feature type="transmembrane region" description="Helical" evidence="1">
    <location>
        <begin position="452"/>
        <end position="472"/>
    </location>
</feature>